<reference evidence="1 2" key="1">
    <citation type="submission" date="2014-11" db="EMBL/GenBank/DDBJ databases">
        <title>Draft Genome Sequence of Brevibacterium linens AE038-8.</title>
        <authorList>
            <person name="Maizel D."/>
            <person name="Utturkar S.M."/>
            <person name="Brown S.D."/>
            <person name="Ferrero M."/>
            <person name="Rosen B.P."/>
        </authorList>
    </citation>
    <scope>NUCLEOTIDE SEQUENCE [LARGE SCALE GENOMIC DNA]</scope>
    <source>
        <strain evidence="1 2">AE038-8</strain>
    </source>
</reference>
<organism evidence="1 2">
    <name type="scientific">Brevibacterium linens</name>
    <dbReference type="NCBI Taxonomy" id="1703"/>
    <lineage>
        <taxon>Bacteria</taxon>
        <taxon>Bacillati</taxon>
        <taxon>Actinomycetota</taxon>
        <taxon>Actinomycetes</taxon>
        <taxon>Micrococcales</taxon>
        <taxon>Brevibacteriaceae</taxon>
        <taxon>Brevibacterium</taxon>
    </lineage>
</organism>
<evidence type="ECO:0000313" key="2">
    <source>
        <dbReference type="Proteomes" id="UP000031488"/>
    </source>
</evidence>
<dbReference type="AlphaFoldDB" id="A0A0B9A141"/>
<keyword evidence="2" id="KW-1185">Reference proteome</keyword>
<sequence>MYCPEISCLDIVSTAIVIESRKSIGLELERVAKVFCVFDYIARFLEFTDLSLDLVNERSF</sequence>
<dbReference type="Proteomes" id="UP000031488">
    <property type="component" value="Unassembled WGS sequence"/>
</dbReference>
<name>A0A0B9A141_BRELN</name>
<comment type="caution">
    <text evidence="1">The sequence shown here is derived from an EMBL/GenBank/DDBJ whole genome shotgun (WGS) entry which is preliminary data.</text>
</comment>
<dbReference type="EMBL" id="JTJZ01000019">
    <property type="protein sequence ID" value="KHS52502.1"/>
    <property type="molecule type" value="Genomic_DNA"/>
</dbReference>
<proteinExistence type="predicted"/>
<gene>
    <name evidence="1" type="ORF">AE0388_2152</name>
</gene>
<protein>
    <submittedName>
        <fullName evidence="1">Uncharacterized protein</fullName>
    </submittedName>
</protein>
<accession>A0A0B9A141</accession>
<dbReference type="PATRIC" id="fig|1703.6.peg.2048"/>
<evidence type="ECO:0000313" key="1">
    <source>
        <dbReference type="EMBL" id="KHS52502.1"/>
    </source>
</evidence>